<protein>
    <recommendedName>
        <fullName evidence="6">DUF4352 domain-containing protein</fullName>
    </recommendedName>
</protein>
<name>A0A7W7RNW6_9ACTN</name>
<keyword evidence="5" id="KW-1185">Reference proteome</keyword>
<reference evidence="4 5" key="1">
    <citation type="submission" date="2020-08" db="EMBL/GenBank/DDBJ databases">
        <title>Sequencing the genomes of 1000 actinobacteria strains.</title>
        <authorList>
            <person name="Klenk H.-P."/>
        </authorList>
    </citation>
    <scope>NUCLEOTIDE SEQUENCE [LARGE SCALE GENOMIC DNA]</scope>
    <source>
        <strain evidence="4 5">DSM 102030</strain>
    </source>
</reference>
<feature type="compositionally biased region" description="Acidic residues" evidence="2">
    <location>
        <begin position="69"/>
        <end position="86"/>
    </location>
</feature>
<organism evidence="4 5">
    <name type="scientific">Lipingzhangella halophila</name>
    <dbReference type="NCBI Taxonomy" id="1783352"/>
    <lineage>
        <taxon>Bacteria</taxon>
        <taxon>Bacillati</taxon>
        <taxon>Actinomycetota</taxon>
        <taxon>Actinomycetes</taxon>
        <taxon>Streptosporangiales</taxon>
        <taxon>Nocardiopsidaceae</taxon>
        <taxon>Lipingzhangella</taxon>
    </lineage>
</organism>
<keyword evidence="1" id="KW-0732">Signal</keyword>
<evidence type="ECO:0000256" key="3">
    <source>
        <dbReference type="SAM" id="Phobius"/>
    </source>
</evidence>
<keyword evidence="3" id="KW-0812">Transmembrane</keyword>
<dbReference type="RefSeq" id="WP_184585183.1">
    <property type="nucleotide sequence ID" value="NZ_JACHJT010000002.1"/>
</dbReference>
<proteinExistence type="predicted"/>
<dbReference type="EMBL" id="JACHJT010000002">
    <property type="protein sequence ID" value="MBB4935469.1"/>
    <property type="molecule type" value="Genomic_DNA"/>
</dbReference>
<dbReference type="Gene3D" id="2.60.40.1240">
    <property type="match status" value="1"/>
</dbReference>
<keyword evidence="3" id="KW-0472">Membrane</keyword>
<feature type="transmembrane region" description="Helical" evidence="3">
    <location>
        <begin position="29"/>
        <end position="49"/>
    </location>
</feature>
<gene>
    <name evidence="4" type="ORF">F4561_006363</name>
</gene>
<evidence type="ECO:0000256" key="1">
    <source>
        <dbReference type="ARBA" id="ARBA00022729"/>
    </source>
</evidence>
<evidence type="ECO:0000313" key="4">
    <source>
        <dbReference type="EMBL" id="MBB4935469.1"/>
    </source>
</evidence>
<dbReference type="AlphaFoldDB" id="A0A7W7RNW6"/>
<feature type="region of interest" description="Disordered" evidence="2">
    <location>
        <begin position="1"/>
        <end position="25"/>
    </location>
</feature>
<evidence type="ECO:0000256" key="2">
    <source>
        <dbReference type="SAM" id="MobiDB-lite"/>
    </source>
</evidence>
<keyword evidence="3" id="KW-1133">Transmembrane helix</keyword>
<comment type="caution">
    <text evidence="4">The sequence shown here is derived from an EMBL/GenBank/DDBJ whole genome shotgun (WGS) entry which is preliminary data.</text>
</comment>
<dbReference type="Proteomes" id="UP000523007">
    <property type="component" value="Unassembled WGS sequence"/>
</dbReference>
<evidence type="ECO:0000313" key="5">
    <source>
        <dbReference type="Proteomes" id="UP000523007"/>
    </source>
</evidence>
<evidence type="ECO:0008006" key="6">
    <source>
        <dbReference type="Google" id="ProtNLM"/>
    </source>
</evidence>
<feature type="region of interest" description="Disordered" evidence="2">
    <location>
        <begin position="69"/>
        <end position="92"/>
    </location>
</feature>
<dbReference type="InterPro" id="IPR029050">
    <property type="entry name" value="Immunoprotect_excell_Ig-like"/>
</dbReference>
<sequence>MAEPPPSDADPAPGQPPPPSQTRRPPPAWVWPLVSGAVALLLGVVIGWFGHQAYMINQIERTFGDMGEDITEEDPELDQDEPDPDPSQETATLQVGDTADVEDEFGDSYTLTVDDVRYADEVTGTAWEEGDEDPVFVTDPQDSLFAIVDLTITNNGPEELMGLQFGQYVDEDGTATQGEMVQDSGVEDYHDILPEDLGSDAPGEDLMPNMDYLPPDTTVQAVDVAVVAEDAGYLYGADSTAWRIELPPRD</sequence>
<accession>A0A7W7RNW6</accession>